<keyword evidence="2" id="KW-1185">Reference proteome</keyword>
<reference evidence="1" key="1">
    <citation type="submission" date="2022-12" db="EMBL/GenBank/DDBJ databases">
        <authorList>
            <person name="Petersen C."/>
        </authorList>
    </citation>
    <scope>NUCLEOTIDE SEQUENCE</scope>
    <source>
        <strain evidence="1">IBT 17660</strain>
    </source>
</reference>
<dbReference type="AlphaFoldDB" id="A0A9X0BI29"/>
<dbReference type="EMBL" id="JAPWDO010000007">
    <property type="protein sequence ID" value="KAJ5462487.1"/>
    <property type="molecule type" value="Genomic_DNA"/>
</dbReference>
<comment type="caution">
    <text evidence="1">The sequence shown here is derived from an EMBL/GenBank/DDBJ whole genome shotgun (WGS) entry which is preliminary data.</text>
</comment>
<organism evidence="1 2">
    <name type="scientific">Penicillium desertorum</name>
    <dbReference type="NCBI Taxonomy" id="1303715"/>
    <lineage>
        <taxon>Eukaryota</taxon>
        <taxon>Fungi</taxon>
        <taxon>Dikarya</taxon>
        <taxon>Ascomycota</taxon>
        <taxon>Pezizomycotina</taxon>
        <taxon>Eurotiomycetes</taxon>
        <taxon>Eurotiomycetidae</taxon>
        <taxon>Eurotiales</taxon>
        <taxon>Aspergillaceae</taxon>
        <taxon>Penicillium</taxon>
    </lineage>
</organism>
<evidence type="ECO:0000313" key="2">
    <source>
        <dbReference type="Proteomes" id="UP001147760"/>
    </source>
</evidence>
<gene>
    <name evidence="1" type="ORF">N7530_010692</name>
</gene>
<dbReference type="Gene3D" id="1.20.5.340">
    <property type="match status" value="2"/>
</dbReference>
<dbReference type="InterPro" id="IPR019268">
    <property type="entry name" value="DUF2278"/>
</dbReference>
<accession>A0A9X0BI29</accession>
<reference evidence="1" key="2">
    <citation type="journal article" date="2023" name="IMA Fungus">
        <title>Comparative genomic study of the Penicillium genus elucidates a diverse pangenome and 15 lateral gene transfer events.</title>
        <authorList>
            <person name="Petersen C."/>
            <person name="Sorensen T."/>
            <person name="Nielsen M.R."/>
            <person name="Sondergaard T.E."/>
            <person name="Sorensen J.L."/>
            <person name="Fitzpatrick D.A."/>
            <person name="Frisvad J.C."/>
            <person name="Nielsen K.L."/>
        </authorList>
    </citation>
    <scope>NUCLEOTIDE SEQUENCE</scope>
    <source>
        <strain evidence="1">IBT 17660</strain>
    </source>
</reference>
<proteinExistence type="predicted"/>
<dbReference type="Proteomes" id="UP001147760">
    <property type="component" value="Unassembled WGS sequence"/>
</dbReference>
<name>A0A9X0BI29_9EURO</name>
<dbReference type="InterPro" id="IPR055530">
    <property type="entry name" value="DUF7104"/>
</dbReference>
<evidence type="ECO:0000313" key="1">
    <source>
        <dbReference type="EMBL" id="KAJ5462487.1"/>
    </source>
</evidence>
<dbReference type="OrthoDB" id="194358at2759"/>
<dbReference type="Pfam" id="PF23397">
    <property type="entry name" value="DUF7104"/>
    <property type="match status" value="4"/>
</dbReference>
<protein>
    <submittedName>
        <fullName evidence="1">Uncharacterized protein</fullName>
    </submittedName>
</protein>
<sequence length="1041" mass="117452">MPIEDYGVWKASPVYYILEQHEDDPGSPHLSLYFDDRRGSTHHSGHKFSRTGGKRKKIYEPFRAAINIKSGNKHESRLVYWVNHDFHQHPIVNNLTDLSLGFHPLEDTEPVPASLRLDFIRSNLFKANTGRILPYDEPGRDNELIDVLEPERKHAIDENADVYLFGAQFKTGNGIHDVHMNQGNIWQYKHDDGVFQDGGLLINYPHSGRWVGVFLGFASQAVHTNDISGHAISPETWVDYLSSEGKVIEKELIAAARNEREGPEVMARLLERRRYEVIITEKVVVAAASNEWRAVEVINLLLDKRGDEVKITEEVIVAAASNKRRGLKVMELLLEKRGTEVKVTEKVVVAAASNELEGTEVIDLLLQRRKEDDTAGDEYIWIRDLRSIGYSLQEIADLLLDKARDSPWIYFEPSDIRPYEIQSSRHIPGCAHQCCATHATRQTLESLSTEIDAKSVDTRNIAEIIDELCGIGGISPATRTMTDWIESAEFTEENRILAISYTLPTEQSPIHNFQNLNSRILRVLKGFCSAVGVTQANNLCCNSFTVLKLAHTNHESSSQDLGEVTPLNFKLVIDLVKALESAPKQVPQQFQFQGIILASRAILTCVSPKLAEAQGESDIQWCLHICALAVQFLCVGFLSYTQAHIGPLKPFLLETPVQKVTLRGLGDFTQFPYLVAELVTLSCFGDLTRGPVLVFRDNEEWGQHTISEAPKDRQKSKRYDILGCTEDILDTWGPGNLIFPSTTKAHPYCPIAIQIGDGYIFSTDAGKYHWAEEVKDNQGLIAIDLSMALTIGALVAVNSTCRLDEAVCWDASGNQLQDLGEYSSLWEKSQRQTGHQVGHSAHRQRIRAWNKREKNRPIKDRALENPREYMDRYFGIQVSYCTGVARRVLLRTLVADLIPIFSERLGVKISDVESLRGNTWNDWFNFLEKDSKEIKMIRTILTSLQPTGFDPSKHTFCVAWPFKGERCRCFNITSWRKNSWINILEDSSDCATFAYITMQCLETDDIKCRATTEHQHEMSILETAVTHSPQGGASTIGDNTK</sequence>
<dbReference type="Pfam" id="PF10042">
    <property type="entry name" value="DUF2278"/>
    <property type="match status" value="1"/>
</dbReference>